<proteinExistence type="predicted"/>
<evidence type="ECO:0000313" key="3">
    <source>
        <dbReference type="Proteomes" id="UP001147782"/>
    </source>
</evidence>
<evidence type="ECO:0000313" key="2">
    <source>
        <dbReference type="EMBL" id="KAJ5368636.1"/>
    </source>
</evidence>
<dbReference type="Proteomes" id="UP001147782">
    <property type="component" value="Unassembled WGS sequence"/>
</dbReference>
<sequence length="259" mass="28828">MINLLEASAKDFARALTSTFGGPQVTIRVKSSDNEYQVSKGVICQAPYFSKMFNGPFSEGQTQTAVLEDIEGVVSEQSLEALIQWLYMGQVKFHMTYPEDHGLQISAAIEFARFADMCGVTGLETAMAEQMEKIILTNKGEWDCCVDSNIECLSAEHISSAEYLITGHLVRRVLAKATVDGFLRCRNHKFASETLSCPRFSTDLLHEVGKVLEGLQDVDGSVRFRDPLTGDWFKFNDLFGLRHQKIAGCYDKSLLGSED</sequence>
<comment type="caution">
    <text evidence="2">The sequence shown here is derived from an EMBL/GenBank/DDBJ whole genome shotgun (WGS) entry which is preliminary data.</text>
</comment>
<keyword evidence="3" id="KW-1185">Reference proteome</keyword>
<dbReference type="Gene3D" id="3.30.710.10">
    <property type="entry name" value="Potassium Channel Kv1.1, Chain A"/>
    <property type="match status" value="1"/>
</dbReference>
<reference evidence="2" key="2">
    <citation type="journal article" date="2023" name="IMA Fungus">
        <title>Comparative genomic study of the Penicillium genus elucidates a diverse pangenome and 15 lateral gene transfer events.</title>
        <authorList>
            <person name="Petersen C."/>
            <person name="Sorensen T."/>
            <person name="Nielsen M.R."/>
            <person name="Sondergaard T.E."/>
            <person name="Sorensen J.L."/>
            <person name="Fitzpatrick D.A."/>
            <person name="Frisvad J.C."/>
            <person name="Nielsen K.L."/>
        </authorList>
    </citation>
    <scope>NUCLEOTIDE SEQUENCE</scope>
    <source>
        <strain evidence="2">IBT 29864</strain>
    </source>
</reference>
<dbReference type="CDD" id="cd18186">
    <property type="entry name" value="BTB_POZ_ZBTB_KLHL-like"/>
    <property type="match status" value="1"/>
</dbReference>
<dbReference type="GeneID" id="81440494"/>
<dbReference type="InterPro" id="IPR011333">
    <property type="entry name" value="SKP1/BTB/POZ_sf"/>
</dbReference>
<accession>A0A9W9V707</accession>
<protein>
    <recommendedName>
        <fullName evidence="1">BTB domain-containing protein</fullName>
    </recommendedName>
</protein>
<dbReference type="InterPro" id="IPR000210">
    <property type="entry name" value="BTB/POZ_dom"/>
</dbReference>
<organism evidence="2 3">
    <name type="scientific">Penicillium cataractarum</name>
    <dbReference type="NCBI Taxonomy" id="2100454"/>
    <lineage>
        <taxon>Eukaryota</taxon>
        <taxon>Fungi</taxon>
        <taxon>Dikarya</taxon>
        <taxon>Ascomycota</taxon>
        <taxon>Pezizomycotina</taxon>
        <taxon>Eurotiomycetes</taxon>
        <taxon>Eurotiomycetidae</taxon>
        <taxon>Eurotiales</taxon>
        <taxon>Aspergillaceae</taxon>
        <taxon>Penicillium</taxon>
    </lineage>
</organism>
<dbReference type="SUPFAM" id="SSF54695">
    <property type="entry name" value="POZ domain"/>
    <property type="match status" value="1"/>
</dbReference>
<feature type="domain" description="BTB" evidence="1">
    <location>
        <begin position="23"/>
        <end position="95"/>
    </location>
</feature>
<dbReference type="Pfam" id="PF00651">
    <property type="entry name" value="BTB"/>
    <property type="match status" value="1"/>
</dbReference>
<dbReference type="AlphaFoldDB" id="A0A9W9V707"/>
<name>A0A9W9V707_9EURO</name>
<dbReference type="PROSITE" id="PS50097">
    <property type="entry name" value="BTB"/>
    <property type="match status" value="1"/>
</dbReference>
<dbReference type="OrthoDB" id="194443at2759"/>
<dbReference type="EMBL" id="JAPZBS010000007">
    <property type="protein sequence ID" value="KAJ5368636.1"/>
    <property type="molecule type" value="Genomic_DNA"/>
</dbReference>
<reference evidence="2" key="1">
    <citation type="submission" date="2022-11" db="EMBL/GenBank/DDBJ databases">
        <authorList>
            <person name="Petersen C."/>
        </authorList>
    </citation>
    <scope>NUCLEOTIDE SEQUENCE</scope>
    <source>
        <strain evidence="2">IBT 29864</strain>
    </source>
</reference>
<gene>
    <name evidence="2" type="ORF">N7496_008396</name>
</gene>
<dbReference type="RefSeq" id="XP_056553378.1">
    <property type="nucleotide sequence ID" value="XM_056701315.1"/>
</dbReference>
<evidence type="ECO:0000259" key="1">
    <source>
        <dbReference type="PROSITE" id="PS50097"/>
    </source>
</evidence>